<keyword evidence="1" id="KW-1133">Transmembrane helix</keyword>
<evidence type="ECO:0000313" key="3">
    <source>
        <dbReference type="Proteomes" id="UP000245622"/>
    </source>
</evidence>
<dbReference type="EMBL" id="LN555523">
    <property type="protein sequence ID" value="CED93703.1"/>
    <property type="molecule type" value="Genomic_DNA"/>
</dbReference>
<proteinExistence type="predicted"/>
<dbReference type="AlphaFoldDB" id="A0A1V1I0N4"/>
<evidence type="ECO:0000313" key="2">
    <source>
        <dbReference type="EMBL" id="CED93703.1"/>
    </source>
</evidence>
<organism evidence="2 3">
    <name type="scientific">Romboutsia ilealis</name>
    <dbReference type="NCBI Taxonomy" id="1115758"/>
    <lineage>
        <taxon>Bacteria</taxon>
        <taxon>Bacillati</taxon>
        <taxon>Bacillota</taxon>
        <taxon>Clostridia</taxon>
        <taxon>Peptostreptococcales</taxon>
        <taxon>Peptostreptococcaceae</taxon>
        <taxon>Romboutsia</taxon>
    </lineage>
</organism>
<protein>
    <submittedName>
        <fullName evidence="2">Uncharacterized protein</fullName>
    </submittedName>
</protein>
<dbReference type="Proteomes" id="UP000245622">
    <property type="component" value="Chromosome 1"/>
</dbReference>
<keyword evidence="3" id="KW-1185">Reference proteome</keyword>
<dbReference type="KEGG" id="ril:CRIB_952"/>
<dbReference type="GeneID" id="82205131"/>
<dbReference type="RefSeq" id="WP_180703397.1">
    <property type="nucleotide sequence ID" value="NZ_CAJUCR010000003.1"/>
</dbReference>
<name>A0A1V1I0N4_9FIRM</name>
<evidence type="ECO:0000256" key="1">
    <source>
        <dbReference type="SAM" id="Phobius"/>
    </source>
</evidence>
<feature type="transmembrane region" description="Helical" evidence="1">
    <location>
        <begin position="6"/>
        <end position="23"/>
    </location>
</feature>
<keyword evidence="1" id="KW-0812">Transmembrane</keyword>
<accession>A0A1V1I0N4</accession>
<sequence>MLSTLFYILLFAIATVIIYIWGIKKEQSREKELLDNLYKKSEKIVIRSFKQNKTLSRKDIENELANVKSSLFYSKHKLVIKNPSHLAKIIIGNLLNSGTIIKTTNGYTLKYKSK</sequence>
<gene>
    <name evidence="2" type="ORF">CRIB_952</name>
</gene>
<reference evidence="2 3" key="1">
    <citation type="submission" date="2014-04" db="EMBL/GenBank/DDBJ databases">
        <authorList>
            <person name="Hornung B.V."/>
        </authorList>
    </citation>
    <scope>NUCLEOTIDE SEQUENCE [LARGE SCALE GENOMIC DNA]</scope>
    <source>
        <strain evidence="2 3">CRIB</strain>
    </source>
</reference>
<keyword evidence="1" id="KW-0472">Membrane</keyword>